<evidence type="ECO:0000256" key="2">
    <source>
        <dbReference type="ARBA" id="ARBA00006500"/>
    </source>
</evidence>
<keyword evidence="10 11" id="KW-0275">Fatty acid biosynthesis</keyword>
<evidence type="ECO:0000256" key="10">
    <source>
        <dbReference type="ARBA" id="ARBA00023160"/>
    </source>
</evidence>
<gene>
    <name evidence="14" type="ORF">NE237_015162</name>
</gene>
<keyword evidence="3 11" id="KW-0444">Lipid biosynthesis</keyword>
<evidence type="ECO:0000256" key="6">
    <source>
        <dbReference type="ARBA" id="ARBA00022801"/>
    </source>
</evidence>
<evidence type="ECO:0000256" key="7">
    <source>
        <dbReference type="ARBA" id="ARBA00022832"/>
    </source>
</evidence>
<keyword evidence="9 11" id="KW-0443">Lipid metabolism</keyword>
<keyword evidence="5 11" id="KW-0934">Plastid</keyword>
<dbReference type="GO" id="GO:0009507">
    <property type="term" value="C:chloroplast"/>
    <property type="evidence" value="ECO:0007669"/>
    <property type="project" value="UniProtKB-SubCell"/>
</dbReference>
<keyword evidence="7 11" id="KW-0276">Fatty acid metabolism</keyword>
<keyword evidence="8" id="KW-0809">Transit peptide</keyword>
<dbReference type="PANTHER" id="PTHR31727">
    <property type="entry name" value="OLEOYL-ACYL CARRIER PROTEIN THIOESTERASE 1, CHLOROPLASTIC"/>
    <property type="match status" value="1"/>
</dbReference>
<dbReference type="FunFam" id="3.10.129.10:FF:000014">
    <property type="entry name" value="Acyl-[acyl-carrier-protein] hydrolase"/>
    <property type="match status" value="1"/>
</dbReference>
<evidence type="ECO:0000256" key="9">
    <source>
        <dbReference type="ARBA" id="ARBA00023098"/>
    </source>
</evidence>
<dbReference type="InterPro" id="IPR002864">
    <property type="entry name" value="Acyl-ACP_thioesterase_NHD"/>
</dbReference>
<dbReference type="EMBL" id="JAMYWD010000006">
    <property type="protein sequence ID" value="KAJ4968461.1"/>
    <property type="molecule type" value="Genomic_DNA"/>
</dbReference>
<evidence type="ECO:0000259" key="13">
    <source>
        <dbReference type="Pfam" id="PF20791"/>
    </source>
</evidence>
<evidence type="ECO:0000256" key="11">
    <source>
        <dbReference type="RuleBase" id="RU363096"/>
    </source>
</evidence>
<dbReference type="Gene3D" id="3.10.129.10">
    <property type="entry name" value="Hotdog Thioesterase"/>
    <property type="match status" value="1"/>
</dbReference>
<name>A0A9Q0KDR9_9MAGN</name>
<comment type="subcellular location">
    <subcellularLocation>
        <location evidence="1 11">Plastid</location>
        <location evidence="1 11">Chloroplast</location>
    </subcellularLocation>
</comment>
<evidence type="ECO:0000256" key="1">
    <source>
        <dbReference type="ARBA" id="ARBA00004229"/>
    </source>
</evidence>
<dbReference type="SUPFAM" id="SSF54637">
    <property type="entry name" value="Thioesterase/thiol ester dehydrase-isomerase"/>
    <property type="match status" value="2"/>
</dbReference>
<keyword evidence="15" id="KW-1185">Reference proteome</keyword>
<comment type="function">
    <text evidence="11">Plays an essential role in chain termination during de novo fatty acid synthesis.</text>
</comment>
<protein>
    <recommendedName>
        <fullName evidence="11">Acyl-[acyl-carrier-protein] hydrolase</fullName>
        <ecNumber evidence="11">3.1.2.-</ecNumber>
    </recommendedName>
</protein>
<dbReference type="CDD" id="cd00586">
    <property type="entry name" value="4HBT"/>
    <property type="match status" value="1"/>
</dbReference>
<dbReference type="GO" id="GO:0016297">
    <property type="term" value="F:fatty acyl-[ACP] hydrolase activity"/>
    <property type="evidence" value="ECO:0007669"/>
    <property type="project" value="InterPro"/>
</dbReference>
<evidence type="ECO:0000256" key="8">
    <source>
        <dbReference type="ARBA" id="ARBA00022946"/>
    </source>
</evidence>
<dbReference type="Proteomes" id="UP001141806">
    <property type="component" value="Unassembled WGS sequence"/>
</dbReference>
<organism evidence="14 15">
    <name type="scientific">Protea cynaroides</name>
    <dbReference type="NCBI Taxonomy" id="273540"/>
    <lineage>
        <taxon>Eukaryota</taxon>
        <taxon>Viridiplantae</taxon>
        <taxon>Streptophyta</taxon>
        <taxon>Embryophyta</taxon>
        <taxon>Tracheophyta</taxon>
        <taxon>Spermatophyta</taxon>
        <taxon>Magnoliopsida</taxon>
        <taxon>Proteales</taxon>
        <taxon>Proteaceae</taxon>
        <taxon>Protea</taxon>
    </lineage>
</organism>
<dbReference type="InterPro" id="IPR029069">
    <property type="entry name" value="HotDog_dom_sf"/>
</dbReference>
<dbReference type="OrthoDB" id="618395at2759"/>
<sequence>MSVNGCYATDHLRTLTQYRSLAAPRELTRHRIAVVSCNSSSSVSPPLTQLSGKFDATLSEPANGLGGSSRWSTCGSPNLVDHFGLGTLAEDGLSYKRKFRVRSCEVGPNKTTTMTAIAILLQEVSCNHVRSLGYVDGFGRSYNMIQLHLIWVVTRMHIEVYKYPAWGEVLEIETWYEGGRVGNRRDWVLKDVNGVVIGRATSKWVMMNEDTRRVSKVTDEVLDEILRYCPRTPRLAFTEQDSSSLKKIPKLKEPAEYGREGLKPRRADLDMNQHINNVTYISWVLESIPREIADTYELQKITMDYRRECGYTDLVDSYASMEQLEGAEADLEFNATNGSASWNKHEEDCCQFLHFMRLTGSGLELNRGRTEWRRKS</sequence>
<evidence type="ECO:0000256" key="5">
    <source>
        <dbReference type="ARBA" id="ARBA00022640"/>
    </source>
</evidence>
<reference evidence="14" key="1">
    <citation type="journal article" date="2023" name="Plant J.">
        <title>The genome of the king protea, Protea cynaroides.</title>
        <authorList>
            <person name="Chang J."/>
            <person name="Duong T.A."/>
            <person name="Schoeman C."/>
            <person name="Ma X."/>
            <person name="Roodt D."/>
            <person name="Barker N."/>
            <person name="Li Z."/>
            <person name="Van de Peer Y."/>
            <person name="Mizrachi E."/>
        </authorList>
    </citation>
    <scope>NUCLEOTIDE SEQUENCE</scope>
    <source>
        <tissue evidence="14">Young leaves</tissue>
    </source>
</reference>
<keyword evidence="6 11" id="KW-0378">Hydrolase</keyword>
<evidence type="ECO:0000256" key="4">
    <source>
        <dbReference type="ARBA" id="ARBA00022528"/>
    </source>
</evidence>
<proteinExistence type="inferred from homology"/>
<feature type="domain" description="Acyl-ACP thioesterase N-terminal hotdog" evidence="12">
    <location>
        <begin position="92"/>
        <end position="225"/>
    </location>
</feature>
<evidence type="ECO:0000259" key="12">
    <source>
        <dbReference type="Pfam" id="PF01643"/>
    </source>
</evidence>
<evidence type="ECO:0000313" key="15">
    <source>
        <dbReference type="Proteomes" id="UP001141806"/>
    </source>
</evidence>
<dbReference type="InterPro" id="IPR049427">
    <property type="entry name" value="Acyl-ACP_TE_C"/>
</dbReference>
<evidence type="ECO:0000256" key="3">
    <source>
        <dbReference type="ARBA" id="ARBA00022516"/>
    </source>
</evidence>
<comment type="similarity">
    <text evidence="2 11">Belongs to the acyl-ACP thioesterase family.</text>
</comment>
<keyword evidence="4 11" id="KW-0150">Chloroplast</keyword>
<comment type="caution">
    <text evidence="14">The sequence shown here is derived from an EMBL/GenBank/DDBJ whole genome shotgun (WGS) entry which is preliminary data.</text>
</comment>
<accession>A0A9Q0KDR9</accession>
<dbReference type="Pfam" id="PF01643">
    <property type="entry name" value="Acyl-ACP_TE"/>
    <property type="match status" value="1"/>
</dbReference>
<dbReference type="PANTHER" id="PTHR31727:SF6">
    <property type="entry name" value="OLEOYL-ACYL CARRIER PROTEIN THIOESTERASE 1, CHLOROPLASTIC"/>
    <property type="match status" value="1"/>
</dbReference>
<feature type="domain" description="Acyl-ACP thioesterase-like C-terminal" evidence="13">
    <location>
        <begin position="253"/>
        <end position="373"/>
    </location>
</feature>
<dbReference type="AlphaFoldDB" id="A0A9Q0KDR9"/>
<dbReference type="InterPro" id="IPR045023">
    <property type="entry name" value="FATA/B"/>
</dbReference>
<dbReference type="EC" id="3.1.2.-" evidence="11"/>
<dbReference type="GO" id="GO:0000036">
    <property type="term" value="F:acyl carrier activity"/>
    <property type="evidence" value="ECO:0007669"/>
    <property type="project" value="TreeGrafter"/>
</dbReference>
<evidence type="ECO:0000313" key="14">
    <source>
        <dbReference type="EMBL" id="KAJ4968461.1"/>
    </source>
</evidence>
<dbReference type="Pfam" id="PF20791">
    <property type="entry name" value="Acyl-ACP_TE_C"/>
    <property type="match status" value="1"/>
</dbReference>